<evidence type="ECO:0000256" key="8">
    <source>
        <dbReference type="SAM" id="Phobius"/>
    </source>
</evidence>
<feature type="transmembrane region" description="Helical" evidence="8">
    <location>
        <begin position="89"/>
        <end position="107"/>
    </location>
</feature>
<evidence type="ECO:0000256" key="5">
    <source>
        <dbReference type="ARBA" id="ARBA00022692"/>
    </source>
</evidence>
<dbReference type="InterPro" id="IPR036259">
    <property type="entry name" value="MFS_trans_sf"/>
</dbReference>
<organism evidence="10 11">
    <name type="scientific">Actinomadura luzonensis</name>
    <dbReference type="NCBI Taxonomy" id="2805427"/>
    <lineage>
        <taxon>Bacteria</taxon>
        <taxon>Bacillati</taxon>
        <taxon>Actinomycetota</taxon>
        <taxon>Actinomycetes</taxon>
        <taxon>Streptosporangiales</taxon>
        <taxon>Thermomonosporaceae</taxon>
        <taxon>Actinomadura</taxon>
    </lineage>
</organism>
<keyword evidence="7 8" id="KW-0472">Membrane</keyword>
<comment type="subcellular location">
    <subcellularLocation>
        <location evidence="1">Cell membrane</location>
        <topology evidence="1">Multi-pass membrane protein</topology>
    </subcellularLocation>
</comment>
<name>A0ABT0FYI5_9ACTN</name>
<dbReference type="RefSeq" id="WP_242380935.1">
    <property type="nucleotide sequence ID" value="NZ_JAKRKC020000001.1"/>
</dbReference>
<feature type="transmembrane region" description="Helical" evidence="8">
    <location>
        <begin position="176"/>
        <end position="195"/>
    </location>
</feature>
<dbReference type="Gene3D" id="1.20.1250.20">
    <property type="entry name" value="MFS general substrate transporter like domains"/>
    <property type="match status" value="1"/>
</dbReference>
<dbReference type="Gene3D" id="1.20.1720.10">
    <property type="entry name" value="Multidrug resistance protein D"/>
    <property type="match status" value="1"/>
</dbReference>
<feature type="transmembrane region" description="Helical" evidence="8">
    <location>
        <begin position="452"/>
        <end position="471"/>
    </location>
</feature>
<evidence type="ECO:0000256" key="7">
    <source>
        <dbReference type="ARBA" id="ARBA00023136"/>
    </source>
</evidence>
<evidence type="ECO:0000256" key="2">
    <source>
        <dbReference type="ARBA" id="ARBA00008537"/>
    </source>
</evidence>
<evidence type="ECO:0000256" key="3">
    <source>
        <dbReference type="ARBA" id="ARBA00022448"/>
    </source>
</evidence>
<gene>
    <name evidence="10" type="ORF">MF672_024900</name>
</gene>
<dbReference type="InterPro" id="IPR011701">
    <property type="entry name" value="MFS"/>
</dbReference>
<feature type="transmembrane region" description="Helical" evidence="8">
    <location>
        <begin position="27"/>
        <end position="50"/>
    </location>
</feature>
<dbReference type="InterPro" id="IPR004638">
    <property type="entry name" value="EmrB-like"/>
</dbReference>
<comment type="caution">
    <text evidence="10">The sequence shown here is derived from an EMBL/GenBank/DDBJ whole genome shotgun (WGS) entry which is preliminary data.</text>
</comment>
<dbReference type="PROSITE" id="PS50850">
    <property type="entry name" value="MFS"/>
    <property type="match status" value="1"/>
</dbReference>
<keyword evidence="11" id="KW-1185">Reference proteome</keyword>
<dbReference type="CDD" id="cd17503">
    <property type="entry name" value="MFS_LmrB_MDR_like"/>
    <property type="match status" value="1"/>
</dbReference>
<feature type="transmembrane region" description="Helical" evidence="8">
    <location>
        <begin position="62"/>
        <end position="82"/>
    </location>
</feature>
<dbReference type="NCBIfam" id="TIGR00711">
    <property type="entry name" value="efflux_EmrB"/>
    <property type="match status" value="1"/>
</dbReference>
<evidence type="ECO:0000313" key="11">
    <source>
        <dbReference type="Proteomes" id="UP001317259"/>
    </source>
</evidence>
<evidence type="ECO:0000256" key="1">
    <source>
        <dbReference type="ARBA" id="ARBA00004651"/>
    </source>
</evidence>
<evidence type="ECO:0000256" key="4">
    <source>
        <dbReference type="ARBA" id="ARBA00022475"/>
    </source>
</evidence>
<evidence type="ECO:0000313" key="10">
    <source>
        <dbReference type="EMBL" id="MCK2217005.1"/>
    </source>
</evidence>
<feature type="transmembrane region" description="Helical" evidence="8">
    <location>
        <begin position="152"/>
        <end position="170"/>
    </location>
</feature>
<dbReference type="PANTHER" id="PTHR42718:SF9">
    <property type="entry name" value="MAJOR FACILITATOR SUPERFAMILY MULTIDRUG TRANSPORTER MFSC"/>
    <property type="match status" value="1"/>
</dbReference>
<feature type="transmembrane region" description="Helical" evidence="8">
    <location>
        <begin position="343"/>
        <end position="364"/>
    </location>
</feature>
<feature type="transmembrane region" description="Helical" evidence="8">
    <location>
        <begin position="376"/>
        <end position="397"/>
    </location>
</feature>
<feature type="transmembrane region" description="Helical" evidence="8">
    <location>
        <begin position="119"/>
        <end position="140"/>
    </location>
</feature>
<dbReference type="Proteomes" id="UP001317259">
    <property type="component" value="Unassembled WGS sequence"/>
</dbReference>
<feature type="transmembrane region" description="Helical" evidence="8">
    <location>
        <begin position="279"/>
        <end position="303"/>
    </location>
</feature>
<evidence type="ECO:0000256" key="6">
    <source>
        <dbReference type="ARBA" id="ARBA00022989"/>
    </source>
</evidence>
<dbReference type="SUPFAM" id="SSF103473">
    <property type="entry name" value="MFS general substrate transporter"/>
    <property type="match status" value="1"/>
</dbReference>
<keyword evidence="6 8" id="KW-1133">Transmembrane helix</keyword>
<protein>
    <submittedName>
        <fullName evidence="10">Multidrug efflux MFS transporter</fullName>
    </submittedName>
</protein>
<proteinExistence type="inferred from homology"/>
<dbReference type="EMBL" id="JAKRKC020000001">
    <property type="protein sequence ID" value="MCK2217005.1"/>
    <property type="molecule type" value="Genomic_DNA"/>
</dbReference>
<accession>A0ABT0FYI5</accession>
<sequence>MPTSQLDPPAKSAAAPAAGRTPAVIRLLVLATFVVILNETIMINAIPRLMDALHITEQTAQWLSTAFMLTMAAVIPVTGWFLQRVTTRAAYATAMGLFLLGTALAIVAPTFEVLLGARIVQASGTAVMMPLLMTTLMQVVPEEDRGRVMGNVSLAISVAPAMGPAVSGVILQFGSWRLLFAVVLPIAGLIAWGGLKRLRNVGQTEMSSIDWFSVLTAAAGFGGLVFGLSRFEGGDPLEAAAIAGGGLAAIAVFVVRQLRLQKRGVPLLDLRTLRHRTYTVALILMSVAFMAMMGSMILLPLYLQSIRGLSALETGLLVMPGGLAMGLLGPTVGRLFDRFGGRVLVIPGAVGIMIALAGFTQVSVSMPYWQVLGLHALLMISLAATFTPVFTLGLGAVPPRLYSHGSSILSTLQQVAAAFGTALVITVMSAGADAARAEGATGVVAGLDGMRLAFIIGAVLSVAVVGMALLLPARAQSTGEPGAGPVH</sequence>
<dbReference type="Pfam" id="PF07690">
    <property type="entry name" value="MFS_1"/>
    <property type="match status" value="1"/>
</dbReference>
<reference evidence="10 11" key="1">
    <citation type="submission" date="2022-04" db="EMBL/GenBank/DDBJ databases">
        <title>Genome draft of Actinomadura sp. ATCC 31491.</title>
        <authorList>
            <person name="Shi X."/>
            <person name="Du Y."/>
        </authorList>
    </citation>
    <scope>NUCLEOTIDE SEQUENCE [LARGE SCALE GENOMIC DNA]</scope>
    <source>
        <strain evidence="10 11">ATCC 31491</strain>
    </source>
</reference>
<keyword evidence="5 8" id="KW-0812">Transmembrane</keyword>
<feature type="transmembrane region" description="Helical" evidence="8">
    <location>
        <begin position="315"/>
        <end position="336"/>
    </location>
</feature>
<feature type="transmembrane region" description="Helical" evidence="8">
    <location>
        <begin position="239"/>
        <end position="258"/>
    </location>
</feature>
<dbReference type="PANTHER" id="PTHR42718">
    <property type="entry name" value="MAJOR FACILITATOR SUPERFAMILY MULTIDRUG TRANSPORTER MFSC"/>
    <property type="match status" value="1"/>
</dbReference>
<feature type="domain" description="Major facilitator superfamily (MFS) profile" evidence="9">
    <location>
        <begin position="24"/>
        <end position="476"/>
    </location>
</feature>
<evidence type="ECO:0000259" key="9">
    <source>
        <dbReference type="PROSITE" id="PS50850"/>
    </source>
</evidence>
<dbReference type="InterPro" id="IPR020846">
    <property type="entry name" value="MFS_dom"/>
</dbReference>
<dbReference type="PRINTS" id="PR01036">
    <property type="entry name" value="TCRTETB"/>
</dbReference>
<keyword evidence="3" id="KW-0813">Transport</keyword>
<comment type="similarity">
    <text evidence="2">Belongs to the major facilitator superfamily. EmrB family.</text>
</comment>
<keyword evidence="4" id="KW-1003">Cell membrane</keyword>
<feature type="transmembrane region" description="Helical" evidence="8">
    <location>
        <begin position="409"/>
        <end position="432"/>
    </location>
</feature>
<feature type="transmembrane region" description="Helical" evidence="8">
    <location>
        <begin position="207"/>
        <end position="227"/>
    </location>
</feature>